<evidence type="ECO:0000256" key="1">
    <source>
        <dbReference type="SAM" id="Phobius"/>
    </source>
</evidence>
<protein>
    <submittedName>
        <fullName evidence="2">Putative ovule protein</fullName>
    </submittedName>
</protein>
<keyword evidence="1" id="KW-0812">Transmembrane</keyword>
<feature type="transmembrane region" description="Helical" evidence="1">
    <location>
        <begin position="12"/>
        <end position="33"/>
    </location>
</feature>
<accession>A0A0V0HSX1</accession>
<evidence type="ECO:0000313" key="2">
    <source>
        <dbReference type="EMBL" id="JAP22992.1"/>
    </source>
</evidence>
<keyword evidence="1" id="KW-1133">Transmembrane helix</keyword>
<sequence>MIYVLNMETCDSLMIFVLVMFLISRGCTFMSVLKCGKAPKSCMSKLVGGDNVCVRLYCFSFEMLEQAWSFANVFLYIKSNYHFTGKNLDVCDSLCVLEFHFLYLM</sequence>
<reference evidence="2" key="1">
    <citation type="submission" date="2015-12" db="EMBL/GenBank/DDBJ databases">
        <title>Gene expression during late stages of embryo sac development: a critical building block for successful pollen-pistil interactions.</title>
        <authorList>
            <person name="Liu Y."/>
            <person name="Joly V."/>
            <person name="Sabar M."/>
            <person name="Matton D.P."/>
        </authorList>
    </citation>
    <scope>NUCLEOTIDE SEQUENCE</scope>
</reference>
<dbReference type="AlphaFoldDB" id="A0A0V0HSX1"/>
<keyword evidence="1" id="KW-0472">Membrane</keyword>
<name>A0A0V0HSX1_SOLCH</name>
<organism evidence="2">
    <name type="scientific">Solanum chacoense</name>
    <name type="common">Chaco potato</name>
    <dbReference type="NCBI Taxonomy" id="4108"/>
    <lineage>
        <taxon>Eukaryota</taxon>
        <taxon>Viridiplantae</taxon>
        <taxon>Streptophyta</taxon>
        <taxon>Embryophyta</taxon>
        <taxon>Tracheophyta</taxon>
        <taxon>Spermatophyta</taxon>
        <taxon>Magnoliopsida</taxon>
        <taxon>eudicotyledons</taxon>
        <taxon>Gunneridae</taxon>
        <taxon>Pentapetalae</taxon>
        <taxon>asterids</taxon>
        <taxon>lamiids</taxon>
        <taxon>Solanales</taxon>
        <taxon>Solanaceae</taxon>
        <taxon>Solanoideae</taxon>
        <taxon>Solaneae</taxon>
        <taxon>Solanum</taxon>
    </lineage>
</organism>
<dbReference type="EMBL" id="GEDG01015957">
    <property type="protein sequence ID" value="JAP22992.1"/>
    <property type="molecule type" value="Transcribed_RNA"/>
</dbReference>
<proteinExistence type="predicted"/>